<accession>A0A433RQ01</accession>
<feature type="transmembrane region" description="Helical" evidence="7">
    <location>
        <begin position="247"/>
        <end position="264"/>
    </location>
</feature>
<feature type="transmembrane region" description="Helical" evidence="7">
    <location>
        <begin position="151"/>
        <end position="170"/>
    </location>
</feature>
<feature type="transmembrane region" description="Helical" evidence="7">
    <location>
        <begin position="45"/>
        <end position="63"/>
    </location>
</feature>
<evidence type="ECO:0000256" key="4">
    <source>
        <dbReference type="ARBA" id="ARBA00022692"/>
    </source>
</evidence>
<feature type="transmembrane region" description="Helical" evidence="7">
    <location>
        <begin position="15"/>
        <end position="33"/>
    </location>
</feature>
<keyword evidence="6 7" id="KW-0472">Membrane</keyword>
<evidence type="ECO:0000259" key="8">
    <source>
        <dbReference type="Pfam" id="PF00892"/>
    </source>
</evidence>
<feature type="transmembrane region" description="Helical" evidence="7">
    <location>
        <begin position="270"/>
        <end position="288"/>
    </location>
</feature>
<dbReference type="OrthoDB" id="9804865at2"/>
<evidence type="ECO:0000256" key="2">
    <source>
        <dbReference type="ARBA" id="ARBA00007362"/>
    </source>
</evidence>
<dbReference type="InterPro" id="IPR037185">
    <property type="entry name" value="EmrE-like"/>
</dbReference>
<dbReference type="Pfam" id="PF00892">
    <property type="entry name" value="EamA"/>
    <property type="match status" value="2"/>
</dbReference>
<evidence type="ECO:0000256" key="6">
    <source>
        <dbReference type="ARBA" id="ARBA00023136"/>
    </source>
</evidence>
<evidence type="ECO:0000256" key="5">
    <source>
        <dbReference type="ARBA" id="ARBA00022989"/>
    </source>
</evidence>
<dbReference type="SUPFAM" id="SSF103481">
    <property type="entry name" value="Multidrug resistance efflux transporter EmrE"/>
    <property type="match status" value="2"/>
</dbReference>
<name>A0A433RQ01_9BACL</name>
<dbReference type="Proteomes" id="UP000288623">
    <property type="component" value="Unassembled WGS sequence"/>
</dbReference>
<feature type="domain" description="EamA" evidence="8">
    <location>
        <begin position="14"/>
        <end position="144"/>
    </location>
</feature>
<dbReference type="PANTHER" id="PTHR42920:SF5">
    <property type="entry name" value="EAMA DOMAIN-CONTAINING PROTEIN"/>
    <property type="match status" value="1"/>
</dbReference>
<dbReference type="PANTHER" id="PTHR42920">
    <property type="entry name" value="OS03G0707200 PROTEIN-RELATED"/>
    <property type="match status" value="1"/>
</dbReference>
<keyword evidence="10" id="KW-1185">Reference proteome</keyword>
<evidence type="ECO:0000256" key="7">
    <source>
        <dbReference type="SAM" id="Phobius"/>
    </source>
</evidence>
<organism evidence="9 10">
    <name type="scientific">Candidatus Kurthia intestinigallinarum</name>
    <dbReference type="NCBI Taxonomy" id="1562256"/>
    <lineage>
        <taxon>Bacteria</taxon>
        <taxon>Bacillati</taxon>
        <taxon>Bacillota</taxon>
        <taxon>Bacilli</taxon>
        <taxon>Bacillales</taxon>
        <taxon>Caryophanaceae</taxon>
        <taxon>Kurthia</taxon>
    </lineage>
</organism>
<sequence length="302" mass="33482">MHETKERTSKLQMRGDLIMVVVTLFWGASYLFIKMGLGSIEPSNLLALRFGIAFILAAVVFYKRMRKTTWLMLKHAFLLGTLLFASLIVVTIGVKSTSASNAGFLFSLAVVFVPLLLALFYKKRPERHVLFGVVLSFIGICLMTMTHGFGIRMGDLFIIIGALLYALYILVTDRVATQSDALALGIWQLAFTALWGLVIAFLFETPKLPETSTAWVAVLALGILCSACGFIGQTVAQQYTTPLRTGLIFSLEPVFTIVFSFIFLHEVLTMQGYIGAAFMLIGVMTAKLDLRLFRAVERVESH</sequence>
<evidence type="ECO:0000313" key="10">
    <source>
        <dbReference type="Proteomes" id="UP000288623"/>
    </source>
</evidence>
<comment type="caution">
    <text evidence="9">The sequence shown here is derived from an EMBL/GenBank/DDBJ whole genome shotgun (WGS) entry which is preliminary data.</text>
</comment>
<feature type="transmembrane region" description="Helical" evidence="7">
    <location>
        <begin position="182"/>
        <end position="203"/>
    </location>
</feature>
<keyword evidence="3" id="KW-1003">Cell membrane</keyword>
<evidence type="ECO:0000256" key="3">
    <source>
        <dbReference type="ARBA" id="ARBA00022475"/>
    </source>
</evidence>
<comment type="subcellular location">
    <subcellularLocation>
        <location evidence="1">Cell membrane</location>
        <topology evidence="1">Multi-pass membrane protein</topology>
    </subcellularLocation>
</comment>
<feature type="transmembrane region" description="Helical" evidence="7">
    <location>
        <begin position="75"/>
        <end position="94"/>
    </location>
</feature>
<protein>
    <submittedName>
        <fullName evidence="9">Multidrug transporter</fullName>
    </submittedName>
</protein>
<dbReference type="InterPro" id="IPR051258">
    <property type="entry name" value="Diverse_Substrate_Transporter"/>
</dbReference>
<keyword evidence="4 7" id="KW-0812">Transmembrane</keyword>
<proteinExistence type="inferred from homology"/>
<comment type="similarity">
    <text evidence="2">Belongs to the EamA transporter family.</text>
</comment>
<evidence type="ECO:0000256" key="1">
    <source>
        <dbReference type="ARBA" id="ARBA00004651"/>
    </source>
</evidence>
<feature type="transmembrane region" description="Helical" evidence="7">
    <location>
        <begin position="100"/>
        <end position="121"/>
    </location>
</feature>
<keyword evidence="5 7" id="KW-1133">Transmembrane helix</keyword>
<dbReference type="InterPro" id="IPR000620">
    <property type="entry name" value="EamA_dom"/>
</dbReference>
<feature type="transmembrane region" description="Helical" evidence="7">
    <location>
        <begin position="215"/>
        <end position="235"/>
    </location>
</feature>
<dbReference type="GO" id="GO:0005886">
    <property type="term" value="C:plasma membrane"/>
    <property type="evidence" value="ECO:0007669"/>
    <property type="project" value="UniProtKB-SubCell"/>
</dbReference>
<feature type="domain" description="EamA" evidence="8">
    <location>
        <begin position="153"/>
        <end position="284"/>
    </location>
</feature>
<evidence type="ECO:0000313" key="9">
    <source>
        <dbReference type="EMBL" id="RUS52414.1"/>
    </source>
</evidence>
<dbReference type="AlphaFoldDB" id="A0A433RQ01"/>
<dbReference type="RefSeq" id="WP_126991742.1">
    <property type="nucleotide sequence ID" value="NZ_JTFC01000042.1"/>
</dbReference>
<dbReference type="EMBL" id="JTFC01000042">
    <property type="protein sequence ID" value="RUS52414.1"/>
    <property type="molecule type" value="Genomic_DNA"/>
</dbReference>
<reference evidence="9 10" key="1">
    <citation type="submission" date="2014-11" db="EMBL/GenBank/DDBJ databases">
        <title>Genome sequence and analysis of novel Kurthia sp.</title>
        <authorList>
            <person name="Lawson J.N."/>
            <person name="Gonzalez J.E."/>
            <person name="Rinauldi L."/>
            <person name="Xuan Z."/>
            <person name="Firman A."/>
            <person name="Shaddox L."/>
            <person name="Trudeau A."/>
            <person name="Shah S."/>
            <person name="Reiman D."/>
        </authorList>
    </citation>
    <scope>NUCLEOTIDE SEQUENCE [LARGE SCALE GENOMIC DNA]</scope>
    <source>
        <strain evidence="9 10">3B1D</strain>
    </source>
</reference>
<feature type="transmembrane region" description="Helical" evidence="7">
    <location>
        <begin position="128"/>
        <end position="145"/>
    </location>
</feature>
<gene>
    <name evidence="9" type="ORF">QI30_16725</name>
</gene>